<keyword evidence="3" id="KW-1185">Reference proteome</keyword>
<name>A0ABS1JY07_9MICC</name>
<reference evidence="2 3" key="1">
    <citation type="submission" date="2021-01" db="EMBL/GenBank/DDBJ databases">
        <title>Genome public.</title>
        <authorList>
            <person name="Liu C."/>
            <person name="Sun Q."/>
        </authorList>
    </citation>
    <scope>NUCLEOTIDE SEQUENCE [LARGE SCALE GENOMIC DNA]</scope>
    <source>
        <strain evidence="2 3">JC656</strain>
    </source>
</reference>
<evidence type="ECO:0000256" key="1">
    <source>
        <dbReference type="SAM" id="MobiDB-lite"/>
    </source>
</evidence>
<feature type="compositionally biased region" description="Low complexity" evidence="1">
    <location>
        <begin position="207"/>
        <end position="228"/>
    </location>
</feature>
<dbReference type="RefSeq" id="WP_189695077.1">
    <property type="nucleotide sequence ID" value="NZ_BNCM01000017.1"/>
</dbReference>
<feature type="compositionally biased region" description="Low complexity" evidence="1">
    <location>
        <begin position="174"/>
        <end position="187"/>
    </location>
</feature>
<dbReference type="Proteomes" id="UP000639051">
    <property type="component" value="Unassembled WGS sequence"/>
</dbReference>
<protein>
    <submittedName>
        <fullName evidence="2">Uncharacterized protein</fullName>
    </submittedName>
</protein>
<evidence type="ECO:0000313" key="3">
    <source>
        <dbReference type="Proteomes" id="UP000639051"/>
    </source>
</evidence>
<accession>A0ABS1JY07</accession>
<feature type="region of interest" description="Disordered" evidence="1">
    <location>
        <begin position="160"/>
        <end position="257"/>
    </location>
</feature>
<organism evidence="2 3">
    <name type="scientific">Sinomonas cellulolyticus</name>
    <dbReference type="NCBI Taxonomy" id="2801916"/>
    <lineage>
        <taxon>Bacteria</taxon>
        <taxon>Bacillati</taxon>
        <taxon>Actinomycetota</taxon>
        <taxon>Actinomycetes</taxon>
        <taxon>Micrococcales</taxon>
        <taxon>Micrococcaceae</taxon>
        <taxon>Sinomonas</taxon>
    </lineage>
</organism>
<dbReference type="EMBL" id="JAERRC010000002">
    <property type="protein sequence ID" value="MBL0703982.1"/>
    <property type="molecule type" value="Genomic_DNA"/>
</dbReference>
<gene>
    <name evidence="2" type="ORF">JJE72_00495</name>
</gene>
<sequence>MRLFSSLREALRSRRRRAAVATHREALEGLQSRPAYDLDPAGRLNRDLDTDLFHALPHPQLAPVPAVADLLAETTRRVDDLHAAGALDEGSYTVLDHYLDAAHHTMDTAADRHARSQLDFLRRAETNEDRTHRETWDALAHASADLEDAEAHLAHARTALTGTPARARTTIVEARPAPARTPAPGTAQEHRTAPPAQAPTEPSHAQDPAQAKEAGQAAAGEATPAPGAEDPPAPADATAAAEDPTAAEDPGRGRSAA</sequence>
<evidence type="ECO:0000313" key="2">
    <source>
        <dbReference type="EMBL" id="MBL0703982.1"/>
    </source>
</evidence>
<comment type="caution">
    <text evidence="2">The sequence shown here is derived from an EMBL/GenBank/DDBJ whole genome shotgun (WGS) entry which is preliminary data.</text>
</comment>
<feature type="compositionally biased region" description="Low complexity" evidence="1">
    <location>
        <begin position="235"/>
        <end position="248"/>
    </location>
</feature>
<proteinExistence type="predicted"/>